<comment type="caution">
    <text evidence="17">The sequence shown here is derived from an EMBL/GenBank/DDBJ whole genome shotgun (WGS) entry which is preliminary data.</text>
</comment>
<dbReference type="SUPFAM" id="SSF52096">
    <property type="entry name" value="ClpP/crotonase"/>
    <property type="match status" value="1"/>
</dbReference>
<evidence type="ECO:0000259" key="15">
    <source>
        <dbReference type="Pfam" id="PF00725"/>
    </source>
</evidence>
<evidence type="ECO:0000256" key="7">
    <source>
        <dbReference type="ARBA" id="ARBA00023027"/>
    </source>
</evidence>
<dbReference type="PANTHER" id="PTHR23309">
    <property type="entry name" value="3-HYDROXYACYL-COA DEHYROGENASE"/>
    <property type="match status" value="1"/>
</dbReference>
<evidence type="ECO:0000313" key="18">
    <source>
        <dbReference type="Proteomes" id="UP001255416"/>
    </source>
</evidence>
<dbReference type="Pfam" id="PF00378">
    <property type="entry name" value="ECH_1"/>
    <property type="match status" value="1"/>
</dbReference>
<keyword evidence="11" id="KW-0456">Lyase</keyword>
<dbReference type="InterPro" id="IPR006108">
    <property type="entry name" value="3HC_DH_C"/>
</dbReference>
<evidence type="ECO:0000256" key="3">
    <source>
        <dbReference type="ARBA" id="ARBA00008750"/>
    </source>
</evidence>
<evidence type="ECO:0000256" key="8">
    <source>
        <dbReference type="ARBA" id="ARBA00023098"/>
    </source>
</evidence>
<comment type="pathway">
    <text evidence="2">Lipid metabolism; fatty acid beta-oxidation.</text>
</comment>
<organism evidence="17 18">
    <name type="scientific">Sedimentitalea todarodis</name>
    <dbReference type="NCBI Taxonomy" id="1631240"/>
    <lineage>
        <taxon>Bacteria</taxon>
        <taxon>Pseudomonadati</taxon>
        <taxon>Pseudomonadota</taxon>
        <taxon>Alphaproteobacteria</taxon>
        <taxon>Rhodobacterales</taxon>
        <taxon>Paracoccaceae</taxon>
        <taxon>Sedimentitalea</taxon>
    </lineage>
</organism>
<gene>
    <name evidence="17" type="ORF">QO231_04655</name>
</gene>
<keyword evidence="7" id="KW-0520">NAD</keyword>
<evidence type="ECO:0000256" key="1">
    <source>
        <dbReference type="ARBA" id="ARBA00004275"/>
    </source>
</evidence>
<accession>A0ABU3VAS5</accession>
<evidence type="ECO:0000256" key="2">
    <source>
        <dbReference type="ARBA" id="ARBA00005005"/>
    </source>
</evidence>
<evidence type="ECO:0000259" key="16">
    <source>
        <dbReference type="Pfam" id="PF02737"/>
    </source>
</evidence>
<dbReference type="SUPFAM" id="SSF48179">
    <property type="entry name" value="6-phosphogluconate dehydrogenase C-terminal domain-like"/>
    <property type="match status" value="2"/>
</dbReference>
<keyword evidence="9" id="KW-0576">Peroxisome</keyword>
<keyword evidence="10" id="KW-0413">Isomerase</keyword>
<keyword evidence="8" id="KW-0443">Lipid metabolism</keyword>
<dbReference type="SUPFAM" id="SSF51735">
    <property type="entry name" value="NAD(P)-binding Rossmann-fold domains"/>
    <property type="match status" value="1"/>
</dbReference>
<dbReference type="InterPro" id="IPR001753">
    <property type="entry name" value="Enoyl-CoA_hydra/iso"/>
</dbReference>
<evidence type="ECO:0000256" key="14">
    <source>
        <dbReference type="RuleBase" id="RU003707"/>
    </source>
</evidence>
<proteinExistence type="inferred from homology"/>
<keyword evidence="6" id="KW-0560">Oxidoreductase</keyword>
<feature type="domain" description="3-hydroxyacyl-CoA dehydrogenase C-terminal" evidence="15">
    <location>
        <begin position="472"/>
        <end position="566"/>
    </location>
</feature>
<dbReference type="InterPro" id="IPR018376">
    <property type="entry name" value="Enoyl-CoA_hyd/isom_CS"/>
</dbReference>
<dbReference type="Gene3D" id="1.10.1040.50">
    <property type="match status" value="1"/>
</dbReference>
<dbReference type="Pfam" id="PF00725">
    <property type="entry name" value="3HCDH"/>
    <property type="match status" value="2"/>
</dbReference>
<evidence type="ECO:0000256" key="9">
    <source>
        <dbReference type="ARBA" id="ARBA00023140"/>
    </source>
</evidence>
<keyword evidence="18" id="KW-1185">Reference proteome</keyword>
<evidence type="ECO:0000256" key="4">
    <source>
        <dbReference type="ARBA" id="ARBA00022832"/>
    </source>
</evidence>
<feature type="domain" description="3-hydroxyacyl-CoA dehydrogenase C-terminal" evidence="15">
    <location>
        <begin position="602"/>
        <end position="688"/>
    </location>
</feature>
<evidence type="ECO:0000256" key="13">
    <source>
        <dbReference type="ARBA" id="ARBA00049556"/>
    </source>
</evidence>
<dbReference type="InterPro" id="IPR008927">
    <property type="entry name" value="6-PGluconate_DH-like_C_sf"/>
</dbReference>
<dbReference type="Pfam" id="PF02737">
    <property type="entry name" value="3HCDH_N"/>
    <property type="match status" value="1"/>
</dbReference>
<evidence type="ECO:0000256" key="5">
    <source>
        <dbReference type="ARBA" id="ARBA00022963"/>
    </source>
</evidence>
<reference evidence="18" key="1">
    <citation type="submission" date="2023-05" db="EMBL/GenBank/DDBJ databases">
        <title>Sedimentitalea sp. nov. JM2-8.</title>
        <authorList>
            <person name="Huang J."/>
        </authorList>
    </citation>
    <scope>NUCLEOTIDE SEQUENCE [LARGE SCALE GENOMIC DNA]</scope>
    <source>
        <strain evidence="18">KHS03</strain>
    </source>
</reference>
<dbReference type="RefSeq" id="WP_316773782.1">
    <property type="nucleotide sequence ID" value="NZ_JASMWN010000002.1"/>
</dbReference>
<dbReference type="InterPro" id="IPR029045">
    <property type="entry name" value="ClpP/crotonase-like_dom_sf"/>
</dbReference>
<name>A0ABU3VAS5_9RHOB</name>
<keyword evidence="12" id="KW-0511">Multifunctional enzyme</keyword>
<keyword evidence="5" id="KW-0442">Lipid degradation</keyword>
<dbReference type="Gene3D" id="3.40.50.720">
    <property type="entry name" value="NAD(P)-binding Rossmann-like Domain"/>
    <property type="match status" value="1"/>
</dbReference>
<feature type="domain" description="3-hydroxyacyl-CoA dehydrogenase NAD binding" evidence="16">
    <location>
        <begin position="291"/>
        <end position="467"/>
    </location>
</feature>
<protein>
    <submittedName>
        <fullName evidence="17">3-hydroxyacyl-CoA dehydrogenase NAD-binding domain-containing protein</fullName>
    </submittedName>
</protein>
<evidence type="ECO:0000256" key="11">
    <source>
        <dbReference type="ARBA" id="ARBA00023239"/>
    </source>
</evidence>
<evidence type="ECO:0000256" key="6">
    <source>
        <dbReference type="ARBA" id="ARBA00023002"/>
    </source>
</evidence>
<dbReference type="InterPro" id="IPR036291">
    <property type="entry name" value="NAD(P)-bd_dom_sf"/>
</dbReference>
<dbReference type="EMBL" id="JASMWN010000002">
    <property type="protein sequence ID" value="MDU9003145.1"/>
    <property type="molecule type" value="Genomic_DNA"/>
</dbReference>
<evidence type="ECO:0000256" key="12">
    <source>
        <dbReference type="ARBA" id="ARBA00023268"/>
    </source>
</evidence>
<keyword evidence="4" id="KW-0276">Fatty acid metabolism</keyword>
<comment type="similarity">
    <text evidence="3">In the N-terminal section; belongs to the enoyl-CoA hydratase/isomerase family.</text>
</comment>
<dbReference type="CDD" id="cd06558">
    <property type="entry name" value="crotonase-like"/>
    <property type="match status" value="1"/>
</dbReference>
<dbReference type="Gene3D" id="3.90.226.10">
    <property type="entry name" value="2-enoyl-CoA Hydratase, Chain A, domain 1"/>
    <property type="match status" value="1"/>
</dbReference>
<comment type="subcellular location">
    <subcellularLocation>
        <location evidence="1">Peroxisome</location>
    </subcellularLocation>
</comment>
<evidence type="ECO:0000256" key="10">
    <source>
        <dbReference type="ARBA" id="ARBA00023235"/>
    </source>
</evidence>
<evidence type="ECO:0000313" key="17">
    <source>
        <dbReference type="EMBL" id="MDU9003145.1"/>
    </source>
</evidence>
<dbReference type="InterPro" id="IPR006176">
    <property type="entry name" value="3-OHacyl-CoA_DH_NAD-bd"/>
</dbReference>
<dbReference type="PROSITE" id="PS00166">
    <property type="entry name" value="ENOYL_COA_HYDRATASE"/>
    <property type="match status" value="1"/>
</dbReference>
<sequence>MTDAIGYELDGDIAILKAQNPPVNALGHAVRVGLVNGLERAERDGAKAVLIYGDGSTYFAGADIREFGQAPREPGLPEVCDRIEASPLLVVSAMHGTALGGGLELALSTHYRIAVPSAKVGLPEVLLGILPGAGGTQRLPRVAGVEAALDLITTGRHVRADEAMKLGIIDRIEAGEPREIGMAYVRDLLDANAPRRPVSEMPSPEPVDFDAVYDAVLKKGRGQISPATAVRAVQAATELPFEQGIARERELFMELMNTDQRLGLIHAFFSERAVGKLPELKGVETRPLNAIGVIGGGTMGAGIATAALLSGLSVTMLEMSPEAAEAAKGRISGNLQGALKRGKINREKFETLTEKALSLATDYAALKDADLVIEAVFEEMEVKKKVFTQLDAVCKPGAVLATNTSYLDVNEIAAVTSRPADVIGLHFFSPAHVMKLLEIVVADKTSPDVVATGFALGKRLRKISVRAGVCDGFIGNRILSTYRTCADHMILDGASPYQIDAALEAFGFAMGPFAVADLAGLDIGYAVRKRKRAEGLDPRARDSSYADKLCEDGHFGQKTGKGYYDYGAGPKARVPNPDVLPLIAAERAAQGITPREFSDEEIVRRYMASMVNEAAKVVGEGIARRPLDVDMTLLFGYGFPRYRGGPLKWADLEGLSDLLADIRSWAEEDPYFWQPAPLLEELVAEGRNFDDLNKEAAS</sequence>
<comment type="similarity">
    <text evidence="14">Belongs to the enoyl-CoA hydratase/isomerase family.</text>
</comment>
<comment type="catalytic activity">
    <reaction evidence="13">
        <text>a (3S)-3-hydroxyacyl-CoA + NAD(+) = a 3-oxoacyl-CoA + NADH + H(+)</text>
        <dbReference type="Rhea" id="RHEA:22432"/>
        <dbReference type="ChEBI" id="CHEBI:15378"/>
        <dbReference type="ChEBI" id="CHEBI:57318"/>
        <dbReference type="ChEBI" id="CHEBI:57540"/>
        <dbReference type="ChEBI" id="CHEBI:57945"/>
        <dbReference type="ChEBI" id="CHEBI:90726"/>
        <dbReference type="EC" id="1.1.1.35"/>
    </reaction>
</comment>
<dbReference type="Proteomes" id="UP001255416">
    <property type="component" value="Unassembled WGS sequence"/>
</dbReference>